<proteinExistence type="predicted"/>
<gene>
    <name evidence="2" type="ORF">METZ01_LOCUS93098</name>
</gene>
<protein>
    <submittedName>
        <fullName evidence="2">Uncharacterized protein</fullName>
    </submittedName>
</protein>
<dbReference type="EMBL" id="UINC01008955">
    <property type="protein sequence ID" value="SVA40244.1"/>
    <property type="molecule type" value="Genomic_DNA"/>
</dbReference>
<keyword evidence="1" id="KW-0175">Coiled coil</keyword>
<sequence length="58" mass="7225">MFGNKNNKLLKKIEELEREVQLLRTEIRYLKYLWDLKEIEERTKPTQQTIFVDTKREK</sequence>
<feature type="coiled-coil region" evidence="1">
    <location>
        <begin position="6"/>
        <end position="33"/>
    </location>
</feature>
<dbReference type="AlphaFoldDB" id="A0A381VJ70"/>
<reference evidence="2" key="1">
    <citation type="submission" date="2018-05" db="EMBL/GenBank/DDBJ databases">
        <authorList>
            <person name="Lanie J.A."/>
            <person name="Ng W.-L."/>
            <person name="Kazmierczak K.M."/>
            <person name="Andrzejewski T.M."/>
            <person name="Davidsen T.M."/>
            <person name="Wayne K.J."/>
            <person name="Tettelin H."/>
            <person name="Glass J.I."/>
            <person name="Rusch D."/>
            <person name="Podicherti R."/>
            <person name="Tsui H.-C.T."/>
            <person name="Winkler M.E."/>
        </authorList>
    </citation>
    <scope>NUCLEOTIDE SEQUENCE</scope>
</reference>
<evidence type="ECO:0000313" key="2">
    <source>
        <dbReference type="EMBL" id="SVA40244.1"/>
    </source>
</evidence>
<organism evidence="2">
    <name type="scientific">marine metagenome</name>
    <dbReference type="NCBI Taxonomy" id="408172"/>
    <lineage>
        <taxon>unclassified sequences</taxon>
        <taxon>metagenomes</taxon>
        <taxon>ecological metagenomes</taxon>
    </lineage>
</organism>
<name>A0A381VJ70_9ZZZZ</name>
<evidence type="ECO:0000256" key="1">
    <source>
        <dbReference type="SAM" id="Coils"/>
    </source>
</evidence>
<accession>A0A381VJ70</accession>